<dbReference type="PATRIC" id="fig|33050.5.peg.525"/>
<name>A0A0N9U2U2_SPHMC</name>
<evidence type="ECO:0000313" key="3">
    <source>
        <dbReference type="EMBL" id="ALH79285.1"/>
    </source>
</evidence>
<dbReference type="GO" id="GO:0006313">
    <property type="term" value="P:DNA transposition"/>
    <property type="evidence" value="ECO:0007669"/>
    <property type="project" value="InterPro"/>
</dbReference>
<dbReference type="InterPro" id="IPR003346">
    <property type="entry name" value="Transposase_20"/>
</dbReference>
<feature type="domain" description="Transposase IS110-like N-terminal" evidence="1">
    <location>
        <begin position="6"/>
        <end position="146"/>
    </location>
</feature>
<dbReference type="InterPro" id="IPR002525">
    <property type="entry name" value="Transp_IS110-like_N"/>
</dbReference>
<sequence>MEITTIGLDLAKNVFQVHAVDAAGDVVVRKTLRRAQLLPFVAKTGPCLVGIEACGTSHHWARELVALGHEVRLMPPAYVKPYVKRGKNDAVDAEAICEAVTRPTMRFVAVKSREQQAALALHRSRSLLVGQRTQLINMIRSLLAEFGIVIPEGRDRALVLARQIVDSERTPEVPDDAAMIVGMLSQQALDIHARLHAIELRLAVLQRSDEVAQRLSTIPGIGPVGATALAASVSDPHQFRSGRQFAAWLGLTPLQKSSGGKERLGRISKMGDKYLRRLLVIGATSLVRRAKYKPDTADPRLVALLARKPVRVATVAMANKMARIAWALMTRGQVYQRHHAPMLAG</sequence>
<dbReference type="EMBL" id="CP012700">
    <property type="protein sequence ID" value="ALH79285.1"/>
    <property type="molecule type" value="Genomic_DNA"/>
</dbReference>
<proteinExistence type="predicted"/>
<evidence type="ECO:0000259" key="1">
    <source>
        <dbReference type="Pfam" id="PF01548"/>
    </source>
</evidence>
<protein>
    <submittedName>
        <fullName evidence="3">Transposase</fullName>
    </submittedName>
</protein>
<dbReference type="PANTHER" id="PTHR33055:SF3">
    <property type="entry name" value="PUTATIVE TRANSPOSASE FOR IS117-RELATED"/>
    <property type="match status" value="1"/>
</dbReference>
<dbReference type="GO" id="GO:0004803">
    <property type="term" value="F:transposase activity"/>
    <property type="evidence" value="ECO:0007669"/>
    <property type="project" value="InterPro"/>
</dbReference>
<feature type="domain" description="Transposase IS116/IS110/IS902 C-terminal" evidence="2">
    <location>
        <begin position="212"/>
        <end position="291"/>
    </location>
</feature>
<organism evidence="3 4">
    <name type="scientific">Sphingopyxis macrogoltabida</name>
    <name type="common">Sphingomonas macrogoltabidus</name>
    <dbReference type="NCBI Taxonomy" id="33050"/>
    <lineage>
        <taxon>Bacteria</taxon>
        <taxon>Pseudomonadati</taxon>
        <taxon>Pseudomonadota</taxon>
        <taxon>Alphaproteobacteria</taxon>
        <taxon>Sphingomonadales</taxon>
        <taxon>Sphingomonadaceae</taxon>
        <taxon>Sphingopyxis</taxon>
    </lineage>
</organism>
<gene>
    <name evidence="3" type="ORF">AN936_02515</name>
</gene>
<reference evidence="3 4" key="1">
    <citation type="journal article" date="2015" name="Genome Announc.">
        <title>Complete Genome Sequence of Polypropylene Glycol- and Polyethylene Glycol-Degrading Sphingopyxis macrogoltabida Strain EY-1.</title>
        <authorList>
            <person name="Ohtsubo Y."/>
            <person name="Nagata Y."/>
            <person name="Numata M."/>
            <person name="Tsuchikane K."/>
            <person name="Hosoyama A."/>
            <person name="Yamazoe A."/>
            <person name="Tsuda M."/>
            <person name="Fujita N."/>
            <person name="Kawai F."/>
        </authorList>
    </citation>
    <scope>NUCLEOTIDE SEQUENCE [LARGE SCALE GENOMIC DNA]</scope>
    <source>
        <strain evidence="3 4">EY-1</strain>
    </source>
</reference>
<dbReference type="Pfam" id="PF02371">
    <property type="entry name" value="Transposase_20"/>
    <property type="match status" value="1"/>
</dbReference>
<dbReference type="AlphaFoldDB" id="A0A0N9U2U2"/>
<dbReference type="Pfam" id="PF01548">
    <property type="entry name" value="DEDD_Tnp_IS110"/>
    <property type="match status" value="1"/>
</dbReference>
<evidence type="ECO:0000259" key="2">
    <source>
        <dbReference type="Pfam" id="PF02371"/>
    </source>
</evidence>
<dbReference type="GO" id="GO:0003677">
    <property type="term" value="F:DNA binding"/>
    <property type="evidence" value="ECO:0007669"/>
    <property type="project" value="InterPro"/>
</dbReference>
<evidence type="ECO:0000313" key="4">
    <source>
        <dbReference type="Proteomes" id="UP000058074"/>
    </source>
</evidence>
<dbReference type="OrthoDB" id="5289737at2"/>
<dbReference type="PANTHER" id="PTHR33055">
    <property type="entry name" value="TRANSPOSASE FOR INSERTION SEQUENCE ELEMENT IS1111A"/>
    <property type="match status" value="1"/>
</dbReference>
<dbReference type="NCBIfam" id="NF033542">
    <property type="entry name" value="transpos_IS110"/>
    <property type="match status" value="1"/>
</dbReference>
<accession>A0A0N9U2U2</accession>
<dbReference type="InterPro" id="IPR047650">
    <property type="entry name" value="Transpos_IS110"/>
</dbReference>
<dbReference type="RefSeq" id="WP_054586764.1">
    <property type="nucleotide sequence ID" value="NZ_CP012700.1"/>
</dbReference>
<dbReference type="KEGG" id="smag:AN936_02515"/>
<dbReference type="Proteomes" id="UP000058074">
    <property type="component" value="Chromosome"/>
</dbReference>